<dbReference type="PANTHER" id="PTHR11808:SF15">
    <property type="entry name" value="CYSTATHIONINE GAMMA-LYASE"/>
    <property type="match status" value="1"/>
</dbReference>
<dbReference type="InterPro" id="IPR015422">
    <property type="entry name" value="PyrdxlP-dep_Trfase_small"/>
</dbReference>
<keyword evidence="3 8" id="KW-0663">Pyridoxal phosphate</keyword>
<reference evidence="10 11" key="1">
    <citation type="submission" date="2017-11" db="EMBL/GenBank/DDBJ databases">
        <title>Draft genome of Arthrobacter agilis strain UMCV2, a plant growth-promoting rhizobacterium and biocontrol capacity of phytopathogenic fungi.</title>
        <authorList>
            <person name="Martinez-Camara R."/>
            <person name="Santoyo G."/>
            <person name="Moreno-Hagelsieb G."/>
            <person name="Valencia-Cantero E."/>
        </authorList>
    </citation>
    <scope>NUCLEOTIDE SEQUENCE [LARGE SCALE GENOMIC DNA]</scope>
    <source>
        <strain evidence="10 11">UMCV2</strain>
    </source>
</reference>
<dbReference type="Gene3D" id="3.40.640.10">
    <property type="entry name" value="Type I PLP-dependent aspartate aminotransferase-like (Major domain)"/>
    <property type="match status" value="1"/>
</dbReference>
<dbReference type="EMBL" id="CP024915">
    <property type="protein sequence ID" value="AUZ86598.1"/>
    <property type="molecule type" value="Genomic_DNA"/>
</dbReference>
<dbReference type="Pfam" id="PF01053">
    <property type="entry name" value="Cys_Met_Meta_PP"/>
    <property type="match status" value="1"/>
</dbReference>
<evidence type="ECO:0000256" key="3">
    <source>
        <dbReference type="ARBA" id="ARBA00022898"/>
    </source>
</evidence>
<dbReference type="GO" id="GO:0004123">
    <property type="term" value="F:cystathionine gamma-lyase activity"/>
    <property type="evidence" value="ECO:0007669"/>
    <property type="project" value="TreeGrafter"/>
</dbReference>
<comment type="similarity">
    <text evidence="2 9">Belongs to the trans-sulfuration enzymes family.</text>
</comment>
<name>A0A2L0UBI8_9MICC</name>
<evidence type="ECO:0000256" key="7">
    <source>
        <dbReference type="ARBA" id="ARBA00052699"/>
    </source>
</evidence>
<dbReference type="Gene3D" id="3.90.1150.10">
    <property type="entry name" value="Aspartate Aminotransferase, domain 1"/>
    <property type="match status" value="1"/>
</dbReference>
<dbReference type="PIRSF" id="PIRSF001434">
    <property type="entry name" value="CGS"/>
    <property type="match status" value="1"/>
</dbReference>
<dbReference type="InterPro" id="IPR015421">
    <property type="entry name" value="PyrdxlP-dep_Trfase_major"/>
</dbReference>
<evidence type="ECO:0000256" key="9">
    <source>
        <dbReference type="RuleBase" id="RU362118"/>
    </source>
</evidence>
<accession>A0A2L0UBI8</accession>
<gene>
    <name evidence="10" type="ORF">CVO76_02295</name>
</gene>
<organism evidence="10 11">
    <name type="scientific">Arthrobacter agilis</name>
    <dbReference type="NCBI Taxonomy" id="37921"/>
    <lineage>
        <taxon>Bacteria</taxon>
        <taxon>Bacillati</taxon>
        <taxon>Actinomycetota</taxon>
        <taxon>Actinomycetes</taxon>
        <taxon>Micrococcales</taxon>
        <taxon>Micrococcaceae</taxon>
        <taxon>Arthrobacter</taxon>
    </lineage>
</organism>
<dbReference type="GO" id="GO:0047982">
    <property type="term" value="F:homocysteine desulfhydrase activity"/>
    <property type="evidence" value="ECO:0007669"/>
    <property type="project" value="UniProtKB-EC"/>
</dbReference>
<evidence type="ECO:0000256" key="2">
    <source>
        <dbReference type="ARBA" id="ARBA00009077"/>
    </source>
</evidence>
<comment type="catalytic activity">
    <reaction evidence="7">
        <text>L-methionine + H2O = methanethiol + 2-oxobutanoate + NH4(+)</text>
        <dbReference type="Rhea" id="RHEA:23800"/>
        <dbReference type="ChEBI" id="CHEBI:15377"/>
        <dbReference type="ChEBI" id="CHEBI:16007"/>
        <dbReference type="ChEBI" id="CHEBI:16763"/>
        <dbReference type="ChEBI" id="CHEBI:28938"/>
        <dbReference type="ChEBI" id="CHEBI:57844"/>
        <dbReference type="EC" id="4.4.1.11"/>
    </reaction>
    <physiologicalReaction direction="left-to-right" evidence="7">
        <dbReference type="Rhea" id="RHEA:23801"/>
    </physiologicalReaction>
</comment>
<evidence type="ECO:0000256" key="1">
    <source>
        <dbReference type="ARBA" id="ARBA00001933"/>
    </source>
</evidence>
<dbReference type="SUPFAM" id="SSF53383">
    <property type="entry name" value="PLP-dependent transferases"/>
    <property type="match status" value="1"/>
</dbReference>
<evidence type="ECO:0000256" key="5">
    <source>
        <dbReference type="ARBA" id="ARBA00047199"/>
    </source>
</evidence>
<dbReference type="PANTHER" id="PTHR11808">
    <property type="entry name" value="TRANS-SULFURATION ENZYME FAMILY MEMBER"/>
    <property type="match status" value="1"/>
</dbReference>
<feature type="modified residue" description="N6-(pyridoxal phosphate)lysine" evidence="8">
    <location>
        <position position="210"/>
    </location>
</feature>
<dbReference type="InterPro" id="IPR000277">
    <property type="entry name" value="Cys/Met-Metab_PyrdxlP-dep_enz"/>
</dbReference>
<dbReference type="GO" id="GO:0003962">
    <property type="term" value="F:cystathionine gamma-synthase activity"/>
    <property type="evidence" value="ECO:0007669"/>
    <property type="project" value="TreeGrafter"/>
</dbReference>
<evidence type="ECO:0000256" key="6">
    <source>
        <dbReference type="ARBA" id="ARBA00048780"/>
    </source>
</evidence>
<dbReference type="GO" id="GO:0018826">
    <property type="term" value="F:methionine gamma-lyase activity"/>
    <property type="evidence" value="ECO:0007669"/>
    <property type="project" value="UniProtKB-EC"/>
</dbReference>
<evidence type="ECO:0000256" key="4">
    <source>
        <dbReference type="ARBA" id="ARBA00047175"/>
    </source>
</evidence>
<dbReference type="GO" id="GO:0019346">
    <property type="term" value="P:transsulfuration"/>
    <property type="evidence" value="ECO:0007669"/>
    <property type="project" value="InterPro"/>
</dbReference>
<dbReference type="EC" id="4.4.1.2" evidence="4"/>
<comment type="catalytic activity">
    <reaction evidence="6">
        <text>L-homocysteine + H2O = 2-oxobutanoate + hydrogen sulfide + NH4(+) + H(+)</text>
        <dbReference type="Rhea" id="RHEA:14501"/>
        <dbReference type="ChEBI" id="CHEBI:15377"/>
        <dbReference type="ChEBI" id="CHEBI:15378"/>
        <dbReference type="ChEBI" id="CHEBI:16763"/>
        <dbReference type="ChEBI" id="CHEBI:28938"/>
        <dbReference type="ChEBI" id="CHEBI:29919"/>
        <dbReference type="ChEBI" id="CHEBI:58199"/>
        <dbReference type="EC" id="4.4.1.2"/>
    </reaction>
    <physiologicalReaction direction="left-to-right" evidence="6">
        <dbReference type="Rhea" id="RHEA:14502"/>
    </physiologicalReaction>
</comment>
<sequence>MALELTDLAPDTLTVAAGRPPREHDSPVNAPIVLSTTYHETRAPEAGDRIYARGSNPTWDPFEEALGALEGADLPALVFGSGLGAAAAALSLVPTGGAVVMPRHAYAGSISLAADLAAQGRFELHAVDIADTAAVLALLDALAGRFDAGQVMLWLESPTNPMLEVAELSVLTDAAHAIGAVVVADNTFNTPIVHRPLEAGVDVVLHSVTKWLAGHSDVVLGALVTSEADLRARLLAHRTLHGAIAGPFEVWLALRGLRTLALRMERSQSTAASLAHRLADHPAVRRVRYPGLPTDPGHERAAAQFNGFGGIVSIELEDVATADALVSAVQLWLPATSLGGVESLVERRRRQPAEPVTVPESLVRLSVGIENPDDLWADLEQALRRAAGRRDGGL</sequence>
<comment type="cofactor">
    <cofactor evidence="1 9">
        <name>pyridoxal 5'-phosphate</name>
        <dbReference type="ChEBI" id="CHEBI:597326"/>
    </cofactor>
</comment>
<evidence type="ECO:0000256" key="8">
    <source>
        <dbReference type="PIRSR" id="PIRSR001434-2"/>
    </source>
</evidence>
<dbReference type="RefSeq" id="WP_208740536.1">
    <property type="nucleotide sequence ID" value="NZ_CP024915.1"/>
</dbReference>
<evidence type="ECO:0000313" key="10">
    <source>
        <dbReference type="EMBL" id="AUZ86598.1"/>
    </source>
</evidence>
<protein>
    <recommendedName>
        <fullName evidence="4">homocysteine desulfhydrase</fullName>
        <ecNumber evidence="4">4.4.1.2</ecNumber>
    </recommendedName>
    <alternativeName>
        <fullName evidence="5">Homocysteine desulfhydrase</fullName>
    </alternativeName>
</protein>
<dbReference type="GO" id="GO:0019343">
    <property type="term" value="P:cysteine biosynthetic process via cystathionine"/>
    <property type="evidence" value="ECO:0007669"/>
    <property type="project" value="TreeGrafter"/>
</dbReference>
<dbReference type="GO" id="GO:0005737">
    <property type="term" value="C:cytoplasm"/>
    <property type="evidence" value="ECO:0007669"/>
    <property type="project" value="TreeGrafter"/>
</dbReference>
<dbReference type="InterPro" id="IPR015424">
    <property type="entry name" value="PyrdxlP-dep_Trfase"/>
</dbReference>
<evidence type="ECO:0000313" key="11">
    <source>
        <dbReference type="Proteomes" id="UP000239187"/>
    </source>
</evidence>
<dbReference type="GO" id="GO:0030170">
    <property type="term" value="F:pyridoxal phosphate binding"/>
    <property type="evidence" value="ECO:0007669"/>
    <property type="project" value="InterPro"/>
</dbReference>
<dbReference type="FunFam" id="3.40.640.10:FF:000046">
    <property type="entry name" value="Cystathionine gamma-lyase"/>
    <property type="match status" value="1"/>
</dbReference>
<proteinExistence type="inferred from homology"/>
<dbReference type="AlphaFoldDB" id="A0A2L0UBI8"/>
<dbReference type="Proteomes" id="UP000239187">
    <property type="component" value="Chromosome"/>
</dbReference>